<keyword evidence="2" id="KW-1185">Reference proteome</keyword>
<evidence type="ECO:0000313" key="2">
    <source>
        <dbReference type="Proteomes" id="UP001209318"/>
    </source>
</evidence>
<dbReference type="Proteomes" id="UP001209318">
    <property type="component" value="Unassembled WGS sequence"/>
</dbReference>
<dbReference type="Gene3D" id="3.40.50.300">
    <property type="entry name" value="P-loop containing nucleotide triphosphate hydrolases"/>
    <property type="match status" value="1"/>
</dbReference>
<protein>
    <submittedName>
        <fullName evidence="1">DNA topology modulation protein</fullName>
    </submittedName>
</protein>
<dbReference type="EMBL" id="JAOUSF010000005">
    <property type="protein sequence ID" value="MCU9614984.1"/>
    <property type="molecule type" value="Genomic_DNA"/>
</dbReference>
<organism evidence="1 2">
    <name type="scientific">Perspicuibacillus lycopersici</name>
    <dbReference type="NCBI Taxonomy" id="1325689"/>
    <lineage>
        <taxon>Bacteria</taxon>
        <taxon>Bacillati</taxon>
        <taxon>Bacillota</taxon>
        <taxon>Bacilli</taxon>
        <taxon>Bacillales</taxon>
        <taxon>Bacillaceae</taxon>
        <taxon>Perspicuibacillus</taxon>
    </lineage>
</organism>
<dbReference type="InterPro" id="IPR027417">
    <property type="entry name" value="P-loop_NTPase"/>
</dbReference>
<comment type="caution">
    <text evidence="1">The sequence shown here is derived from an EMBL/GenBank/DDBJ whole genome shotgun (WGS) entry which is preliminary data.</text>
</comment>
<dbReference type="SUPFAM" id="SSF52540">
    <property type="entry name" value="P-loop containing nucleoside triphosphate hydrolases"/>
    <property type="match status" value="1"/>
</dbReference>
<dbReference type="PANTHER" id="PTHR37816">
    <property type="entry name" value="YALI0E33011P"/>
    <property type="match status" value="1"/>
</dbReference>
<accession>A0AAE3IXY9</accession>
<name>A0AAE3IXY9_9BACI</name>
<evidence type="ECO:0000313" key="1">
    <source>
        <dbReference type="EMBL" id="MCU9614984.1"/>
    </source>
</evidence>
<reference evidence="1" key="1">
    <citation type="submission" date="2022-10" db="EMBL/GenBank/DDBJ databases">
        <title>Description of Fervidibacillus gen. nov. in the family Fervidibacillaceae fam. nov. with two species, Fervidibacillus albus sp. nov., and Fervidibacillus halotolerans sp. nov., isolated from tidal flat sediments.</title>
        <authorList>
            <person name="Kwon K.K."/>
            <person name="Yang S.-H."/>
        </authorList>
    </citation>
    <scope>NUCLEOTIDE SEQUENCE</scope>
    <source>
        <strain evidence="1">JCM 19140</strain>
    </source>
</reference>
<gene>
    <name evidence="1" type="ORF">OEV98_15670</name>
</gene>
<dbReference type="RefSeq" id="WP_263074300.1">
    <property type="nucleotide sequence ID" value="NZ_JAOUSF010000005.1"/>
</dbReference>
<proteinExistence type="predicted"/>
<dbReference type="PANTHER" id="PTHR37816:SF3">
    <property type="entry name" value="MODULATES DNA TOPOLOGY"/>
    <property type="match status" value="1"/>
</dbReference>
<dbReference type="AlphaFoldDB" id="A0AAE3IXY9"/>
<sequence length="170" mass="20251">MKKIILIGSGGAGKSTLARRLSEKLNIEVFHLDALFWKPNWVMVPRNEQIEVQQHLVKQPEWIIDGNYNGTMDIRLQAADTIIFVDLHRLICMYRAFKRMWKYRKKTRPDMGDGCEERLDWSFLKWIWTYPKKRKPEILYKLSQLADEKNIIILSSRKEIRQFIETLGVN</sequence>
<dbReference type="NCBIfam" id="NF005994">
    <property type="entry name" value="PRK08118.1"/>
    <property type="match status" value="1"/>
</dbReference>
<dbReference type="InterPro" id="IPR052922">
    <property type="entry name" value="Cytidylate_Kinase-2"/>
</dbReference>